<dbReference type="PANTHER" id="PTHR12219:SF17">
    <property type="entry name" value="WD REPEAT-CONTAINING PROTEIN 93"/>
    <property type="match status" value="1"/>
</dbReference>
<proteinExistence type="predicted"/>
<dbReference type="InterPro" id="IPR006885">
    <property type="entry name" value="NADH_UbQ_FeS_4_mit-like"/>
</dbReference>
<keyword evidence="2" id="KW-1185">Reference proteome</keyword>
<dbReference type="GO" id="GO:0022900">
    <property type="term" value="P:electron transport chain"/>
    <property type="evidence" value="ECO:0007669"/>
    <property type="project" value="InterPro"/>
</dbReference>
<evidence type="ECO:0000313" key="2">
    <source>
        <dbReference type="Proteomes" id="UP000694680"/>
    </source>
</evidence>
<reference evidence="1" key="1">
    <citation type="submission" date="2020-06" db="EMBL/GenBank/DDBJ databases">
        <authorList>
            <consortium name="Wellcome Sanger Institute Data Sharing"/>
        </authorList>
    </citation>
    <scope>NUCLEOTIDE SEQUENCE [LARGE SCALE GENOMIC DNA]</scope>
</reference>
<name>A0A8C5I6W6_GOUWI</name>
<dbReference type="InterPro" id="IPR049547">
    <property type="entry name" value="WDR93_beta-prop"/>
</dbReference>
<reference evidence="1" key="3">
    <citation type="submission" date="2025-09" db="UniProtKB">
        <authorList>
            <consortium name="Ensembl"/>
        </authorList>
    </citation>
    <scope>IDENTIFICATION</scope>
</reference>
<dbReference type="SUPFAM" id="SSF50978">
    <property type="entry name" value="WD40 repeat-like"/>
    <property type="match status" value="1"/>
</dbReference>
<protein>
    <recommendedName>
        <fullName evidence="3">WD repeat domain 93</fullName>
    </recommendedName>
</protein>
<dbReference type="RefSeq" id="XP_028297500.1">
    <property type="nucleotide sequence ID" value="XM_028441699.1"/>
</dbReference>
<accession>A0A8C5I6W6</accession>
<evidence type="ECO:0008006" key="3">
    <source>
        <dbReference type="Google" id="ProtNLM"/>
    </source>
</evidence>
<sequence length="526" mass="58101">MEELCKERTSTVNSPTLELSAMAQLPENTHCVVCSEDGCYLCVGHSHGLMVFSTSSSDAVAEWKQDRLDICSVQMTAVAVAERTYYLLGAVDDMGVARLFALYSEAIHLLCVLNIMEEINKRSICLSLDILEGGQCGAALFSCQGTSWLEIFHFPLESWQKDLEMRQSPKQESLENMKVKGSPVSSLMKIQPLKMNEGPSTEGKHLDGPLDQLQPCDLSAHWLALDVIRSSSYQQETLSHSSAQGTKETSKSTRCCTQHFLLSCSHFTVDCKSGLPVAIGLWWSGSHNFLQYLLQKAPNKKQNAEPMPDVVWPNQYPILCSAVSTCTRYVALGLGEASVCVWDRKLGAPVSILVVPDVSSAFFGIQFVDHCQKTADFFQSMSAQDSVLLTVLCKSGAIHTISTGRGIKPRTVQLDKRLKHSRDIPVTMTSVPFLEGLIFVVQMTGKMFLQDVINRKMVCVMTPPPTHAITTSCNPVYALSNKQQTLFIRGDQRITGSGSSESRSHLFVLRFGENDIIKQYIGCCSK</sequence>
<dbReference type="AlphaFoldDB" id="A0A8C5I6W6"/>
<organism evidence="1 2">
    <name type="scientific">Gouania willdenowi</name>
    <name type="common">Blunt-snouted clingfish</name>
    <name type="synonym">Lepadogaster willdenowi</name>
    <dbReference type="NCBI Taxonomy" id="441366"/>
    <lineage>
        <taxon>Eukaryota</taxon>
        <taxon>Metazoa</taxon>
        <taxon>Chordata</taxon>
        <taxon>Craniata</taxon>
        <taxon>Vertebrata</taxon>
        <taxon>Euteleostomi</taxon>
        <taxon>Actinopterygii</taxon>
        <taxon>Neopterygii</taxon>
        <taxon>Teleostei</taxon>
        <taxon>Neoteleostei</taxon>
        <taxon>Acanthomorphata</taxon>
        <taxon>Ovalentaria</taxon>
        <taxon>Blenniimorphae</taxon>
        <taxon>Blenniiformes</taxon>
        <taxon>Gobiesocoidei</taxon>
        <taxon>Gobiesocidae</taxon>
        <taxon>Gobiesocinae</taxon>
        <taxon>Gouania</taxon>
    </lineage>
</organism>
<dbReference type="Pfam" id="PF21030">
    <property type="entry name" value="WDR93"/>
    <property type="match status" value="1"/>
</dbReference>
<gene>
    <name evidence="1" type="primary">wdr93</name>
</gene>
<evidence type="ECO:0000313" key="1">
    <source>
        <dbReference type="Ensembl" id="ENSGWIP00000056122.1"/>
    </source>
</evidence>
<dbReference type="GeneID" id="114459425"/>
<dbReference type="InterPro" id="IPR036322">
    <property type="entry name" value="WD40_repeat_dom_sf"/>
</dbReference>
<dbReference type="Proteomes" id="UP000694680">
    <property type="component" value="Chromosome 3"/>
</dbReference>
<dbReference type="CTD" id="56964"/>
<reference evidence="1" key="2">
    <citation type="submission" date="2025-08" db="UniProtKB">
        <authorList>
            <consortium name="Ensembl"/>
        </authorList>
    </citation>
    <scope>IDENTIFICATION</scope>
</reference>
<dbReference type="PANTHER" id="PTHR12219">
    <property type="entry name" value="NADH-UBIQUINONE OXIDOREDUCTASE"/>
    <property type="match status" value="1"/>
</dbReference>
<dbReference type="Ensembl" id="ENSGWIT00000060400.1">
    <property type="protein sequence ID" value="ENSGWIP00000056122.1"/>
    <property type="gene ID" value="ENSGWIG00000026636.1"/>
</dbReference>